<protein>
    <submittedName>
        <fullName evidence="1">Uncharacterized protein</fullName>
    </submittedName>
</protein>
<dbReference type="EMBL" id="AP024421">
    <property type="protein sequence ID" value="BCR90905.1"/>
    <property type="molecule type" value="Genomic_DNA"/>
</dbReference>
<evidence type="ECO:0000313" key="2">
    <source>
        <dbReference type="Proteomes" id="UP000637239"/>
    </source>
</evidence>
<dbReference type="RefSeq" id="XP_043139427.1">
    <property type="nucleotide sequence ID" value="XM_043282004.1"/>
</dbReference>
<gene>
    <name evidence="1" type="ORF">ACHE_60791A</name>
</gene>
<dbReference type="GeneID" id="66985263"/>
<evidence type="ECO:0000313" key="1">
    <source>
        <dbReference type="EMBL" id="BCR90905.1"/>
    </source>
</evidence>
<reference evidence="1" key="1">
    <citation type="submission" date="2021-01" db="EMBL/GenBank/DDBJ databases">
        <authorList>
            <consortium name="Aspergillus chevalieri M1 genome sequencing consortium"/>
            <person name="Kazuki M."/>
            <person name="Futagami T."/>
        </authorList>
    </citation>
    <scope>NUCLEOTIDE SEQUENCE</scope>
    <source>
        <strain evidence="1">M1</strain>
    </source>
</reference>
<reference evidence="1" key="2">
    <citation type="submission" date="2021-02" db="EMBL/GenBank/DDBJ databases">
        <title>Aspergillus chevalieri M1 genome sequence.</title>
        <authorList>
            <person name="Kadooka C."/>
            <person name="Mori K."/>
            <person name="Futagami T."/>
        </authorList>
    </citation>
    <scope>NUCLEOTIDE SEQUENCE</scope>
    <source>
        <strain evidence="1">M1</strain>
    </source>
</reference>
<proteinExistence type="predicted"/>
<name>A0A7R7ZQE0_ASPCH</name>
<dbReference type="AlphaFoldDB" id="A0A7R7ZQE0"/>
<organism evidence="1 2">
    <name type="scientific">Aspergillus chevalieri</name>
    <name type="common">Eurotium chevalieri</name>
    <dbReference type="NCBI Taxonomy" id="182096"/>
    <lineage>
        <taxon>Eukaryota</taxon>
        <taxon>Fungi</taxon>
        <taxon>Dikarya</taxon>
        <taxon>Ascomycota</taxon>
        <taxon>Pezizomycotina</taxon>
        <taxon>Eurotiomycetes</taxon>
        <taxon>Eurotiomycetidae</taxon>
        <taxon>Eurotiales</taxon>
        <taxon>Aspergillaceae</taxon>
        <taxon>Aspergillus</taxon>
        <taxon>Aspergillus subgen. Aspergillus</taxon>
    </lineage>
</organism>
<sequence>MAQLEKFSFRNGGHLLFGSDGNSSGTGLMRCVDRKAELDRWFVDDDPDDNPIYIECAASSDPKAHYTLMLDRHPEQKQVPKGLAMLLHQLIS</sequence>
<accession>A0A7R7ZQE0</accession>
<keyword evidence="2" id="KW-1185">Reference proteome</keyword>
<dbReference type="Proteomes" id="UP000637239">
    <property type="component" value="Chromosome 6"/>
</dbReference>
<dbReference type="KEGG" id="ache:ACHE_60791A"/>